<dbReference type="InterPro" id="IPR000200">
    <property type="entry name" value="Peptidase_C10"/>
</dbReference>
<dbReference type="InterPro" id="IPR026444">
    <property type="entry name" value="Secre_tail"/>
</dbReference>
<keyword evidence="1" id="KW-0472">Membrane</keyword>
<dbReference type="NCBIfam" id="TIGR04183">
    <property type="entry name" value="Por_Secre_tail"/>
    <property type="match status" value="1"/>
</dbReference>
<sequence>MIFYATKRQTITPSLHAFQVLMFIIALVFCMPLTITSKPITAQQAFKIAQKYLQLPAKQLTRSASNRNHSNQVAPYYVYNDTKNKGFVIVSGNTEMGEILAYSTESSFEEQSANPGAQLLLNAYREAFEAVSTGKNVAGATRAATQSTKVVKPLLQTSWGQGHPYNQKTGYNYTGCVATAIAQVMKYHEWPVKGQGENEYTVSFDGTKKYVNFADSHYDWANMGDRYGYYYPSTAQQNDAVALLMRDCGYAVNMQYSENSSSSTGYAALYAMKNYFQYDAVLIAKYNEGIESFVRIIKKELSNGFPLYIEGMPEGGRSGHAWVLDGVDKDGLFHMNFGWNGQSDGYYSLTALSVLKAGSEFQGRSLSFNRQMKIMVAHPKKPGVVAIDKDLLPESPKLKFNEGGYITIKNTTQRTFQQSETLPVSYASFVNIGKPFKGDLGIAVLDNADNVVKEFYSAHHNTGGFTHSIYADYGDLMGTDHLIANAQTIKVKLSGLKDGYYTLKPVCYERNDAGEFEALTFMKTAPNMEVEISKGKVRVSKECNSTATYQLIQHLDAGKELEQGTTAKIQLLVQNLNSLPKTAFAKIKLIDQNNKVALEMTHKKAVEFDGFETLDLPFSLNIPADFAIGTYSVEVEMLNSLNPEEGEEARNNVVKVNKVHGNEATTVVVSKAKATPLMSSCNVFFAESSDTKLITNELLFSRYPLFKLIVDLKTFPTKSYNGPIELFFEDISTKERIAISANKGAVMVNSDYNFEFYSYWLRPSTLGIEENKTYKLVVLGTIDGVKTDLWNNKLPYCFFVKTSESLTMSRSIPTSINSTSIDNASLQLFYNNKELKLEGRNLQWIELYSLSGELLKNVPLGGNSEAVVSLDEAKAGVYVAKIQANGTTFVHKVLVR</sequence>
<evidence type="ECO:0000256" key="1">
    <source>
        <dbReference type="SAM" id="Phobius"/>
    </source>
</evidence>
<keyword evidence="3" id="KW-0378">Hydrolase</keyword>
<name>A0ABS6YCJ7_9BACT</name>
<dbReference type="RefSeq" id="WP_219481098.1">
    <property type="nucleotide sequence ID" value="NZ_JAHXCT010000003.1"/>
</dbReference>
<keyword evidence="3" id="KW-0645">Protease</keyword>
<organism evidence="3 4">
    <name type="scientific">Hoylesella nanceiensis</name>
    <dbReference type="NCBI Taxonomy" id="425941"/>
    <lineage>
        <taxon>Bacteria</taxon>
        <taxon>Pseudomonadati</taxon>
        <taxon>Bacteroidota</taxon>
        <taxon>Bacteroidia</taxon>
        <taxon>Bacteroidales</taxon>
        <taxon>Prevotellaceae</taxon>
        <taxon>Hoylesella</taxon>
    </lineage>
</organism>
<accession>A0ABS6YCJ7</accession>
<keyword evidence="4" id="KW-1185">Reference proteome</keyword>
<feature type="domain" description="Spi protease inhibitor" evidence="2">
    <location>
        <begin position="38"/>
        <end position="127"/>
    </location>
</feature>
<comment type="caution">
    <text evidence="3">The sequence shown here is derived from an EMBL/GenBank/DDBJ whole genome shotgun (WGS) entry which is preliminary data.</text>
</comment>
<evidence type="ECO:0000313" key="3">
    <source>
        <dbReference type="EMBL" id="MBW4769288.1"/>
    </source>
</evidence>
<keyword evidence="1" id="KW-1133">Transmembrane helix</keyword>
<keyword evidence="1" id="KW-0812">Transmembrane</keyword>
<reference evidence="3 4" key="1">
    <citation type="submission" date="2021-07" db="EMBL/GenBank/DDBJ databases">
        <title>Genomic diversity and antimicrobial resistance of Prevotella spp. isolated from chronic lung disease airways.</title>
        <authorList>
            <person name="Webb K.A."/>
            <person name="Olagoke O.S."/>
            <person name="Baird T."/>
            <person name="Neill J."/>
            <person name="Pham A."/>
            <person name="Wells T.J."/>
            <person name="Ramsay K.A."/>
            <person name="Bell S.C."/>
            <person name="Sarovich D.S."/>
            <person name="Price E.P."/>
        </authorList>
    </citation>
    <scope>NUCLEOTIDE SEQUENCE [LARGE SCALE GENOMIC DNA]</scope>
    <source>
        <strain evidence="3 4">SCHI0011.S.12</strain>
    </source>
</reference>
<gene>
    <name evidence="3" type="ORF">KZO38_05870</name>
</gene>
<dbReference type="InterPro" id="IPR025896">
    <property type="entry name" value="Spi_Prtas-inh"/>
</dbReference>
<dbReference type="GO" id="GO:0008233">
    <property type="term" value="F:peptidase activity"/>
    <property type="evidence" value="ECO:0007669"/>
    <property type="project" value="UniProtKB-KW"/>
</dbReference>
<feature type="transmembrane region" description="Helical" evidence="1">
    <location>
        <begin position="15"/>
        <end position="35"/>
    </location>
</feature>
<dbReference type="EMBL" id="JAHXCT010000003">
    <property type="protein sequence ID" value="MBW4769288.1"/>
    <property type="molecule type" value="Genomic_DNA"/>
</dbReference>
<evidence type="ECO:0000313" key="4">
    <source>
        <dbReference type="Proteomes" id="UP000788426"/>
    </source>
</evidence>
<dbReference type="Proteomes" id="UP000788426">
    <property type="component" value="Unassembled WGS sequence"/>
</dbReference>
<dbReference type="Pfam" id="PF13734">
    <property type="entry name" value="Inhibitor_I69"/>
    <property type="match status" value="1"/>
</dbReference>
<dbReference type="GO" id="GO:0006508">
    <property type="term" value="P:proteolysis"/>
    <property type="evidence" value="ECO:0007669"/>
    <property type="project" value="UniProtKB-KW"/>
</dbReference>
<evidence type="ECO:0000259" key="2">
    <source>
        <dbReference type="Pfam" id="PF13734"/>
    </source>
</evidence>
<proteinExistence type="predicted"/>
<dbReference type="Pfam" id="PF01640">
    <property type="entry name" value="Peptidase_C10"/>
    <property type="match status" value="1"/>
</dbReference>
<protein>
    <submittedName>
        <fullName evidence="3">Thiol protease/hemagglutinin PrtT</fullName>
    </submittedName>
</protein>